<dbReference type="Gene3D" id="3.40.50.150">
    <property type="entry name" value="Vaccinia Virus protein VP39"/>
    <property type="match status" value="1"/>
</dbReference>
<dbReference type="PANTHER" id="PTHR43464:SF83">
    <property type="entry name" value="MALONYL-[ACYL-CARRIER PROTEIN] O-METHYLTRANSFERASE"/>
    <property type="match status" value="1"/>
</dbReference>
<reference evidence="2" key="1">
    <citation type="submission" date="2022-03" db="EMBL/GenBank/DDBJ databases">
        <authorList>
            <person name="Santos J.D.N."/>
            <person name="Kallscheuer N."/>
            <person name="Jogler C."/>
            <person name="Lage O.M."/>
        </authorList>
    </citation>
    <scope>NUCLEOTIDE SEQUENCE</scope>
    <source>
        <strain evidence="2">M600PL45_2</strain>
    </source>
</reference>
<keyword evidence="3" id="KW-1185">Reference proteome</keyword>
<gene>
    <name evidence="2" type="ORF">MMA15_02645</name>
</gene>
<dbReference type="EMBL" id="JAKWJU010000002">
    <property type="protein sequence ID" value="MCH6159353.1"/>
    <property type="molecule type" value="Genomic_DNA"/>
</dbReference>
<dbReference type="RefSeq" id="WP_241057312.1">
    <property type="nucleotide sequence ID" value="NZ_JAKWJU010000002.1"/>
</dbReference>
<accession>A0ABS9ST54</accession>
<protein>
    <submittedName>
        <fullName evidence="2">Class I SAM-dependent methyltransferase</fullName>
    </submittedName>
</protein>
<evidence type="ECO:0000313" key="2">
    <source>
        <dbReference type="EMBL" id="MCH6159353.1"/>
    </source>
</evidence>
<dbReference type="PANTHER" id="PTHR43464">
    <property type="entry name" value="METHYLTRANSFERASE"/>
    <property type="match status" value="1"/>
</dbReference>
<feature type="domain" description="Methyltransferase" evidence="1">
    <location>
        <begin position="43"/>
        <end position="141"/>
    </location>
</feature>
<evidence type="ECO:0000259" key="1">
    <source>
        <dbReference type="Pfam" id="PF13649"/>
    </source>
</evidence>
<keyword evidence="2" id="KW-0808">Transferase</keyword>
<comment type="caution">
    <text evidence="2">The sequence shown here is derived from an EMBL/GenBank/DDBJ whole genome shotgun (WGS) entry which is preliminary data.</text>
</comment>
<dbReference type="InterPro" id="IPR041698">
    <property type="entry name" value="Methyltransf_25"/>
</dbReference>
<dbReference type="CDD" id="cd02440">
    <property type="entry name" value="AdoMet_MTases"/>
    <property type="match status" value="1"/>
</dbReference>
<dbReference type="GO" id="GO:0032259">
    <property type="term" value="P:methylation"/>
    <property type="evidence" value="ECO:0007669"/>
    <property type="project" value="UniProtKB-KW"/>
</dbReference>
<dbReference type="Pfam" id="PF13649">
    <property type="entry name" value="Methyltransf_25"/>
    <property type="match status" value="1"/>
</dbReference>
<proteinExistence type="predicted"/>
<evidence type="ECO:0000313" key="3">
    <source>
        <dbReference type="Proteomes" id="UP001166784"/>
    </source>
</evidence>
<keyword evidence="2" id="KW-0489">Methyltransferase</keyword>
<name>A0ABS9ST54_9ACTN</name>
<reference evidence="2" key="2">
    <citation type="journal article" date="2023" name="Int. J. Syst. Evol. Microbiol.">
        <title>Streptomyces marispadix sp. nov., isolated from marine beach sediment of the Northern Coast of Portugal.</title>
        <authorList>
            <person name="dos Santos J.D.N."/>
            <person name="Vitorino I.R."/>
            <person name="Kallscheuer N."/>
            <person name="Srivastava A."/>
            <person name="Krautwurst S."/>
            <person name="Marz M."/>
            <person name="Jogler C."/>
            <person name="Lobo Da Cunha A."/>
            <person name="Catita J."/>
            <person name="Goncalves H."/>
            <person name="Gonzalez I."/>
            <person name="Reyes F."/>
            <person name="Lage O.M."/>
        </authorList>
    </citation>
    <scope>NUCLEOTIDE SEQUENCE</scope>
    <source>
        <strain evidence="2">M600PL45_2</strain>
    </source>
</reference>
<sequence length="208" mass="23324">MTVKRWMYDVLYRVGAPWEGGVRENLVELVKENRISPTEQKRVLDLGCGSGTCSVYLAEQGFDDVTGVDFTPVALRKARKAAAAAGVTDRVRFVKGNLTRPSIPGVEGTYDLLLDFGTLDDLTGQDRLDMAANFKRFSHPGSMVVLWCFYTESDDEELPRFAFQGVSRFLSGIRPGEEHELFGDDFTIERLPEPPLDSKMACFLMVRK</sequence>
<dbReference type="GO" id="GO:0008168">
    <property type="term" value="F:methyltransferase activity"/>
    <property type="evidence" value="ECO:0007669"/>
    <property type="project" value="UniProtKB-KW"/>
</dbReference>
<organism evidence="2 3">
    <name type="scientific">Streptomyces marispadix</name>
    <dbReference type="NCBI Taxonomy" id="2922868"/>
    <lineage>
        <taxon>Bacteria</taxon>
        <taxon>Bacillati</taxon>
        <taxon>Actinomycetota</taxon>
        <taxon>Actinomycetes</taxon>
        <taxon>Kitasatosporales</taxon>
        <taxon>Streptomycetaceae</taxon>
        <taxon>Streptomyces</taxon>
    </lineage>
</organism>
<dbReference type="InterPro" id="IPR029063">
    <property type="entry name" value="SAM-dependent_MTases_sf"/>
</dbReference>
<dbReference type="SUPFAM" id="SSF53335">
    <property type="entry name" value="S-adenosyl-L-methionine-dependent methyltransferases"/>
    <property type="match status" value="1"/>
</dbReference>
<dbReference type="Proteomes" id="UP001166784">
    <property type="component" value="Unassembled WGS sequence"/>
</dbReference>